<dbReference type="InterPro" id="IPR029016">
    <property type="entry name" value="GAF-like_dom_sf"/>
</dbReference>
<dbReference type="InterPro" id="IPR050707">
    <property type="entry name" value="HTH_MetabolicPath_Reg"/>
</dbReference>
<evidence type="ECO:0000313" key="7">
    <source>
        <dbReference type="Proteomes" id="UP001597391"/>
    </source>
</evidence>
<dbReference type="EMBL" id="JBHUOP010000003">
    <property type="protein sequence ID" value="MFD2840338.1"/>
    <property type="molecule type" value="Genomic_DNA"/>
</dbReference>
<dbReference type="SUPFAM" id="SSF46785">
    <property type="entry name" value="Winged helix' DNA-binding domain"/>
    <property type="match status" value="1"/>
</dbReference>
<evidence type="ECO:0000256" key="2">
    <source>
        <dbReference type="ARBA" id="ARBA00023125"/>
    </source>
</evidence>
<gene>
    <name evidence="6" type="ORF">ACFSYH_07105</name>
</gene>
<dbReference type="PROSITE" id="PS51077">
    <property type="entry name" value="HTH_ICLR"/>
    <property type="match status" value="1"/>
</dbReference>
<keyword evidence="3" id="KW-0804">Transcription</keyword>
<dbReference type="PANTHER" id="PTHR30136">
    <property type="entry name" value="HELIX-TURN-HELIX TRANSCRIPTIONAL REGULATOR, ICLR FAMILY"/>
    <property type="match status" value="1"/>
</dbReference>
<organism evidence="6 7">
    <name type="scientific">Populibacterium corticicola</name>
    <dbReference type="NCBI Taxonomy" id="1812826"/>
    <lineage>
        <taxon>Bacteria</taxon>
        <taxon>Bacillati</taxon>
        <taxon>Actinomycetota</taxon>
        <taxon>Actinomycetes</taxon>
        <taxon>Micrococcales</taxon>
        <taxon>Jonesiaceae</taxon>
        <taxon>Populibacterium</taxon>
    </lineage>
</organism>
<evidence type="ECO:0000256" key="3">
    <source>
        <dbReference type="ARBA" id="ARBA00023163"/>
    </source>
</evidence>
<evidence type="ECO:0000313" key="6">
    <source>
        <dbReference type="EMBL" id="MFD2840338.1"/>
    </source>
</evidence>
<name>A0ABW5XF28_9MICO</name>
<dbReference type="SMART" id="SM00346">
    <property type="entry name" value="HTH_ICLR"/>
    <property type="match status" value="1"/>
</dbReference>
<protein>
    <submittedName>
        <fullName evidence="6">IclR family transcriptional regulator</fullName>
    </submittedName>
</protein>
<accession>A0ABW5XF28</accession>
<dbReference type="Pfam" id="PF01614">
    <property type="entry name" value="IclR_C"/>
    <property type="match status" value="1"/>
</dbReference>
<evidence type="ECO:0000259" key="5">
    <source>
        <dbReference type="PROSITE" id="PS51078"/>
    </source>
</evidence>
<comment type="caution">
    <text evidence="6">The sequence shown here is derived from an EMBL/GenBank/DDBJ whole genome shotgun (WGS) entry which is preliminary data.</text>
</comment>
<dbReference type="InterPro" id="IPR036388">
    <property type="entry name" value="WH-like_DNA-bd_sf"/>
</dbReference>
<dbReference type="SUPFAM" id="SSF55781">
    <property type="entry name" value="GAF domain-like"/>
    <property type="match status" value="1"/>
</dbReference>
<feature type="domain" description="IclR-ED" evidence="5">
    <location>
        <begin position="71"/>
        <end position="253"/>
    </location>
</feature>
<dbReference type="InterPro" id="IPR005471">
    <property type="entry name" value="Tscrpt_reg_IclR_N"/>
</dbReference>
<keyword evidence="2" id="KW-0238">DNA-binding</keyword>
<dbReference type="PROSITE" id="PS51078">
    <property type="entry name" value="ICLR_ED"/>
    <property type="match status" value="1"/>
</dbReference>
<sequence length="253" mass="27376">MAESPRIESVDRALQLLMTLADAGPEGAPLADLAQATGINKSTAYRLLSTMRLRGFAEQDGDQGSYRIGPATFELTERSFGPRNLATAMHPALVALARETNELVHFGVLTGDRILYLDKVEPERAIRVWSAVGQRMPVATTAMGRALLAARNVPDHLLDSYVGQDSPTSANALQAAVHRARERNYALEHGENEPDVACLGTAIMHGDSPVGALSITTLATRMTPERETELAEIITREIPPLLPQGLHLLLRSV</sequence>
<proteinExistence type="predicted"/>
<dbReference type="Pfam" id="PF09339">
    <property type="entry name" value="HTH_IclR"/>
    <property type="match status" value="1"/>
</dbReference>
<dbReference type="RefSeq" id="WP_377466165.1">
    <property type="nucleotide sequence ID" value="NZ_JBHUOP010000003.1"/>
</dbReference>
<feature type="domain" description="HTH iclR-type" evidence="4">
    <location>
        <begin position="7"/>
        <end position="70"/>
    </location>
</feature>
<evidence type="ECO:0000259" key="4">
    <source>
        <dbReference type="PROSITE" id="PS51077"/>
    </source>
</evidence>
<dbReference type="Gene3D" id="1.10.10.10">
    <property type="entry name" value="Winged helix-like DNA-binding domain superfamily/Winged helix DNA-binding domain"/>
    <property type="match status" value="1"/>
</dbReference>
<dbReference type="InterPro" id="IPR014757">
    <property type="entry name" value="Tscrpt_reg_IclR_C"/>
</dbReference>
<evidence type="ECO:0000256" key="1">
    <source>
        <dbReference type="ARBA" id="ARBA00023015"/>
    </source>
</evidence>
<dbReference type="InterPro" id="IPR036390">
    <property type="entry name" value="WH_DNA-bd_sf"/>
</dbReference>
<dbReference type="PANTHER" id="PTHR30136:SF35">
    <property type="entry name" value="HTH-TYPE TRANSCRIPTIONAL REGULATOR RV1719"/>
    <property type="match status" value="1"/>
</dbReference>
<dbReference type="Gene3D" id="3.30.450.40">
    <property type="match status" value="1"/>
</dbReference>
<keyword evidence="1" id="KW-0805">Transcription regulation</keyword>
<keyword evidence="7" id="KW-1185">Reference proteome</keyword>
<reference evidence="7" key="1">
    <citation type="journal article" date="2019" name="Int. J. Syst. Evol. Microbiol.">
        <title>The Global Catalogue of Microorganisms (GCM) 10K type strain sequencing project: providing services to taxonomists for standard genome sequencing and annotation.</title>
        <authorList>
            <consortium name="The Broad Institute Genomics Platform"/>
            <consortium name="The Broad Institute Genome Sequencing Center for Infectious Disease"/>
            <person name="Wu L."/>
            <person name="Ma J."/>
        </authorList>
    </citation>
    <scope>NUCLEOTIDE SEQUENCE [LARGE SCALE GENOMIC DNA]</scope>
    <source>
        <strain evidence="7">KCTC 33576</strain>
    </source>
</reference>
<dbReference type="Proteomes" id="UP001597391">
    <property type="component" value="Unassembled WGS sequence"/>
</dbReference>